<dbReference type="GO" id="GO:0005524">
    <property type="term" value="F:ATP binding"/>
    <property type="evidence" value="ECO:0007669"/>
    <property type="project" value="UniProtKB-UniRule"/>
</dbReference>
<evidence type="ECO:0000256" key="3">
    <source>
        <dbReference type="ARBA" id="ARBA00022679"/>
    </source>
</evidence>
<keyword evidence="3" id="KW-0808">Transferase</keyword>
<dbReference type="PROSITE" id="PS00107">
    <property type="entry name" value="PROTEIN_KINASE_ATP"/>
    <property type="match status" value="1"/>
</dbReference>
<evidence type="ECO:0000256" key="11">
    <source>
        <dbReference type="ARBA" id="ARBA00022840"/>
    </source>
</evidence>
<keyword evidence="5" id="KW-0677">Repeat</keyword>
<dbReference type="InterPro" id="IPR008271">
    <property type="entry name" value="Ser/Thr_kinase_AS"/>
</dbReference>
<keyword evidence="9" id="KW-0833">Ubl conjugation pathway</keyword>
<dbReference type="InterPro" id="IPR001245">
    <property type="entry name" value="Ser-Thr/Tyr_kinase_cat_dom"/>
</dbReference>
<accession>A0AA38S7F3</accession>
<dbReference type="GO" id="GO:0004674">
    <property type="term" value="F:protein serine/threonine kinase activity"/>
    <property type="evidence" value="ECO:0007669"/>
    <property type="project" value="UniProtKB-KW"/>
</dbReference>
<keyword evidence="10" id="KW-0862">Zinc</keyword>
<proteinExistence type="predicted"/>
<dbReference type="Pfam" id="PF18346">
    <property type="entry name" value="SH3_15"/>
    <property type="match status" value="1"/>
</dbReference>
<dbReference type="GO" id="GO:0008270">
    <property type="term" value="F:zinc ion binding"/>
    <property type="evidence" value="ECO:0007669"/>
    <property type="project" value="UniProtKB-KW"/>
</dbReference>
<dbReference type="PROSITE" id="PS00108">
    <property type="entry name" value="PROTEIN_KINASE_ST"/>
    <property type="match status" value="1"/>
</dbReference>
<comment type="pathway">
    <text evidence="1">Protein modification; protein ubiquitination.</text>
</comment>
<keyword evidence="6 12" id="KW-0547">Nucleotide-binding</keyword>
<evidence type="ECO:0000256" key="2">
    <source>
        <dbReference type="ARBA" id="ARBA00022527"/>
    </source>
</evidence>
<evidence type="ECO:0000256" key="9">
    <source>
        <dbReference type="ARBA" id="ARBA00022786"/>
    </source>
</evidence>
<gene>
    <name evidence="15" type="ORF">OSB04_030647</name>
</gene>
<dbReference type="InterPro" id="IPR011009">
    <property type="entry name" value="Kinase-like_dom_sf"/>
</dbReference>
<evidence type="ECO:0000313" key="16">
    <source>
        <dbReference type="Proteomes" id="UP001172457"/>
    </source>
</evidence>
<dbReference type="InterPro" id="IPR017441">
    <property type="entry name" value="Protein_kinase_ATP_BS"/>
</dbReference>
<dbReference type="Pfam" id="PF07714">
    <property type="entry name" value="PK_Tyr_Ser-Thr"/>
    <property type="match status" value="1"/>
</dbReference>
<organism evidence="15 16">
    <name type="scientific">Centaurea solstitialis</name>
    <name type="common">yellow star-thistle</name>
    <dbReference type="NCBI Taxonomy" id="347529"/>
    <lineage>
        <taxon>Eukaryota</taxon>
        <taxon>Viridiplantae</taxon>
        <taxon>Streptophyta</taxon>
        <taxon>Embryophyta</taxon>
        <taxon>Tracheophyta</taxon>
        <taxon>Spermatophyta</taxon>
        <taxon>Magnoliopsida</taxon>
        <taxon>eudicotyledons</taxon>
        <taxon>Gunneridae</taxon>
        <taxon>Pentapetalae</taxon>
        <taxon>asterids</taxon>
        <taxon>campanulids</taxon>
        <taxon>Asterales</taxon>
        <taxon>Asteraceae</taxon>
        <taxon>Carduoideae</taxon>
        <taxon>Cardueae</taxon>
        <taxon>Centaureinae</taxon>
        <taxon>Centaurea</taxon>
    </lineage>
</organism>
<dbReference type="InterPro" id="IPR040847">
    <property type="entry name" value="SH3_15"/>
</dbReference>
<dbReference type="FunFam" id="1.10.510.10:FF:000317">
    <property type="entry name" value="PTI1-like tyrosine-protein kinase At3g15890"/>
    <property type="match status" value="1"/>
</dbReference>
<keyword evidence="8" id="KW-0418">Kinase</keyword>
<dbReference type="Proteomes" id="UP001172457">
    <property type="component" value="Chromosome 8"/>
</dbReference>
<feature type="binding site" evidence="12">
    <location>
        <position position="303"/>
    </location>
    <ligand>
        <name>ATP</name>
        <dbReference type="ChEBI" id="CHEBI:30616"/>
    </ligand>
</feature>
<dbReference type="CDD" id="cd14014">
    <property type="entry name" value="STKc_PknB_like"/>
    <property type="match status" value="1"/>
</dbReference>
<sequence length="1254" mass="138738">MVWVDRDNNGGGGVSIGGVIMAMAVAGENDNVESVIPKYVTVYNPIVNHKAPQVNVNGANTDSKWMNTNNPSVTLSTLFPFRPLYISRNRVITVPAPLSGFNSNGFDSDFISSDSDSDNFNSDSRSNDSNSVANLEQKTTSSKLFKVGPRPTWDLHRFALAPTNLVPMNSIPISAPVTPIPTNSLPISIPLISLPMIRRFLGFRFEFRFRGRIADSDYVSFTAEIGGGDRGSPRFAQTTSLKTKRLFTIRKQNKKKQSTWRIFSLKELHSATNNFNYDNKLGEGGFGSVYWGQLWDGSQIAVKRLKVYSNKAEMEFAVEVEILARVRHKNLLSLRGYCAEGQERLIVYDYMPNLSLLSHLHGQHSAECLLDWNRRMNIAMGSAEGIVYLHHHATPHIIHRDIKASNVLLDADFNAQVADFGFAKLIPDGATHVTTRVKGTLGYLAPEYAMLGKASESCDVYSFGILLLELASGKKPIEKLNATTRRSITEWALPLACQKRFSEIADPKLNGSYSVDEMKRAVLVGLICARNQPEKRPTILEVVELLKGESKEKVEGLESDEMFCGKIDDYNDGVSVADDSCESVSEEKQHKEEIEKVGGLIDYNCLCVHSCKGIMAAQVGSEAPPPSFDYMLYEGDPEHLRTVVATPSEPSPRIDPSLLKLKHRIGHGPFGDVWLATHHQSAHDFDEYHEVAMKMLHPIKEEDMPKFLVKFEELFLKLRKLQSVCWLHGISVMSGKASPQICIAMKFYEGSVGDRMAKLKGGKLPLPDVLRYGVGLAKGIHEVHSLSILVLNIKPTNLLLDAHDQVVLGDFGIPFLLLGLQLPDPDMSLRLGSPNYMAPEQWQPEVRGPISIETDSWGFGCCILEMLTGVQPWFGKSVGEIYNSVVLKQEKPQLPSGLPPAVENVLNGCFEYDLRNRPLIGDILHAFESSRDAVFNEGEWIGLGSRISPDKTLGNGYSTWFLTKDHLQVGDVVRSRKTHNSCKPQNMAVAEGTVVGLEKDTDRDGFVLVRVQGIHNPLRVNVTTLERVTSGLAAGDWVRLVEEKRNHSSIGILHSIERDGKVRVGFIGLETLWEGRSSQLQMADPYCVGGFVRLTRNVVTPRFPWLRKREGTWAAGKVSGILPNGCLIVRFPGRFPFGFGGDRGSFLADPDEVERVSFETCPTLVDKFRHVEDYHWAVTPVTVAFGVLTAMKFGFFVGHSVGVKLKKGRESRRHGGGSSGSRDGQDGGGKSKWLPSPVANMLSREGNAPAGTAR</sequence>
<evidence type="ECO:0000256" key="13">
    <source>
        <dbReference type="SAM" id="MobiDB-lite"/>
    </source>
</evidence>
<feature type="domain" description="Protein kinase" evidence="14">
    <location>
        <begin position="659"/>
        <end position="928"/>
    </location>
</feature>
<dbReference type="AlphaFoldDB" id="A0AA38S7F3"/>
<dbReference type="PANTHER" id="PTHR47209:SF10">
    <property type="entry name" value="E3 UBIQUITIN-PROTEIN LIGASE KEG-LIKE"/>
    <property type="match status" value="1"/>
</dbReference>
<evidence type="ECO:0000256" key="6">
    <source>
        <dbReference type="ARBA" id="ARBA00022741"/>
    </source>
</evidence>
<evidence type="ECO:0000256" key="5">
    <source>
        <dbReference type="ARBA" id="ARBA00022737"/>
    </source>
</evidence>
<reference evidence="15" key="1">
    <citation type="submission" date="2023-03" db="EMBL/GenBank/DDBJ databases">
        <title>Chromosome-scale reference genome and RAD-based genetic map of yellow starthistle (Centaurea solstitialis) reveal putative structural variation and QTLs associated with invader traits.</title>
        <authorList>
            <person name="Reatini B."/>
            <person name="Cang F.A."/>
            <person name="Jiang Q."/>
            <person name="Mckibben M.T.W."/>
            <person name="Barker M.S."/>
            <person name="Rieseberg L.H."/>
            <person name="Dlugosch K.M."/>
        </authorList>
    </citation>
    <scope>NUCLEOTIDE SEQUENCE</scope>
    <source>
        <strain evidence="15">CAN-66</strain>
        <tissue evidence="15">Leaf</tissue>
    </source>
</reference>
<dbReference type="Gene3D" id="3.30.200.20">
    <property type="entry name" value="Phosphorylase Kinase, domain 1"/>
    <property type="match status" value="2"/>
</dbReference>
<dbReference type="SUPFAM" id="SSF56112">
    <property type="entry name" value="Protein kinase-like (PK-like)"/>
    <property type="match status" value="2"/>
</dbReference>
<dbReference type="InterPro" id="IPR053293">
    <property type="entry name" value="OCM_Kinase"/>
</dbReference>
<dbReference type="FunFam" id="3.30.200.20:FF:000305">
    <property type="entry name" value="PTI1-like tyrosine-protein kinase At3g15890"/>
    <property type="match status" value="1"/>
</dbReference>
<comment type="caution">
    <text evidence="15">The sequence shown here is derived from an EMBL/GenBank/DDBJ whole genome shotgun (WGS) entry which is preliminary data.</text>
</comment>
<dbReference type="Pfam" id="PF00069">
    <property type="entry name" value="Pkinase"/>
    <property type="match status" value="1"/>
</dbReference>
<dbReference type="SMART" id="SM00220">
    <property type="entry name" value="S_TKc"/>
    <property type="match status" value="2"/>
</dbReference>
<evidence type="ECO:0000256" key="10">
    <source>
        <dbReference type="ARBA" id="ARBA00022833"/>
    </source>
</evidence>
<feature type="domain" description="Protein kinase" evidence="14">
    <location>
        <begin position="275"/>
        <end position="563"/>
    </location>
</feature>
<dbReference type="PROSITE" id="PS50011">
    <property type="entry name" value="PROTEIN_KINASE_DOM"/>
    <property type="match status" value="2"/>
</dbReference>
<evidence type="ECO:0000256" key="8">
    <source>
        <dbReference type="ARBA" id="ARBA00022777"/>
    </source>
</evidence>
<dbReference type="Gene3D" id="1.10.510.10">
    <property type="entry name" value="Transferase(Phosphotransferase) domain 1"/>
    <property type="match status" value="2"/>
</dbReference>
<dbReference type="CDD" id="cd14066">
    <property type="entry name" value="STKc_IRAK"/>
    <property type="match status" value="1"/>
</dbReference>
<name>A0AA38S7F3_9ASTR</name>
<evidence type="ECO:0000259" key="14">
    <source>
        <dbReference type="PROSITE" id="PS50011"/>
    </source>
</evidence>
<dbReference type="PANTHER" id="PTHR47209">
    <property type="entry name" value="OS06G0639500 PROTEIN"/>
    <property type="match status" value="1"/>
</dbReference>
<evidence type="ECO:0000256" key="1">
    <source>
        <dbReference type="ARBA" id="ARBA00004906"/>
    </source>
</evidence>
<keyword evidence="16" id="KW-1185">Reference proteome</keyword>
<evidence type="ECO:0000256" key="4">
    <source>
        <dbReference type="ARBA" id="ARBA00022723"/>
    </source>
</evidence>
<evidence type="ECO:0000313" key="15">
    <source>
        <dbReference type="EMBL" id="KAJ9537914.1"/>
    </source>
</evidence>
<evidence type="ECO:0000256" key="7">
    <source>
        <dbReference type="ARBA" id="ARBA00022771"/>
    </source>
</evidence>
<dbReference type="EMBL" id="JARYMX010000008">
    <property type="protein sequence ID" value="KAJ9537914.1"/>
    <property type="molecule type" value="Genomic_DNA"/>
</dbReference>
<keyword evidence="7" id="KW-0863">Zinc-finger</keyword>
<keyword evidence="2" id="KW-0723">Serine/threonine-protein kinase</keyword>
<evidence type="ECO:0000256" key="12">
    <source>
        <dbReference type="PROSITE-ProRule" id="PRU10141"/>
    </source>
</evidence>
<dbReference type="InterPro" id="IPR000719">
    <property type="entry name" value="Prot_kinase_dom"/>
</dbReference>
<protein>
    <recommendedName>
        <fullName evidence="14">Protein kinase domain-containing protein</fullName>
    </recommendedName>
</protein>
<keyword evidence="4" id="KW-0479">Metal-binding</keyword>
<feature type="region of interest" description="Disordered" evidence="13">
    <location>
        <begin position="1207"/>
        <end position="1254"/>
    </location>
</feature>
<keyword evidence="11 12" id="KW-0067">ATP-binding</keyword>